<dbReference type="Proteomes" id="UP000886829">
    <property type="component" value="Unassembled WGS sequence"/>
</dbReference>
<dbReference type="CDD" id="cd00761">
    <property type="entry name" value="Glyco_tranf_GTA_type"/>
    <property type="match status" value="1"/>
</dbReference>
<feature type="domain" description="Glycosyltransferase 2-like" evidence="3">
    <location>
        <begin position="5"/>
        <end position="168"/>
    </location>
</feature>
<dbReference type="PANTHER" id="PTHR22916">
    <property type="entry name" value="GLYCOSYLTRANSFERASE"/>
    <property type="match status" value="1"/>
</dbReference>
<accession>A0A9D1WBG8</accession>
<dbReference type="InterPro" id="IPR029044">
    <property type="entry name" value="Nucleotide-diphossugar_trans"/>
</dbReference>
<organism evidence="4 5">
    <name type="scientific">Candidatus Anaerobiospirillum pullistercoris</name>
    <dbReference type="NCBI Taxonomy" id="2838452"/>
    <lineage>
        <taxon>Bacteria</taxon>
        <taxon>Pseudomonadati</taxon>
        <taxon>Pseudomonadota</taxon>
        <taxon>Gammaproteobacteria</taxon>
        <taxon>Aeromonadales</taxon>
        <taxon>Succinivibrionaceae</taxon>
        <taxon>Anaerobiospirillum</taxon>
    </lineage>
</organism>
<evidence type="ECO:0000259" key="3">
    <source>
        <dbReference type="Pfam" id="PF00535"/>
    </source>
</evidence>
<evidence type="ECO:0000313" key="4">
    <source>
        <dbReference type="EMBL" id="HIX56151.1"/>
    </source>
</evidence>
<dbReference type="AlphaFoldDB" id="A0A9D1WBG8"/>
<gene>
    <name evidence="4" type="ORF">H9850_01610</name>
</gene>
<dbReference type="InterPro" id="IPR001173">
    <property type="entry name" value="Glyco_trans_2-like"/>
</dbReference>
<comment type="caution">
    <text evidence="4">The sequence shown here is derived from an EMBL/GenBank/DDBJ whole genome shotgun (WGS) entry which is preliminary data.</text>
</comment>
<dbReference type="GO" id="GO:0016758">
    <property type="term" value="F:hexosyltransferase activity"/>
    <property type="evidence" value="ECO:0007669"/>
    <property type="project" value="UniProtKB-ARBA"/>
</dbReference>
<protein>
    <submittedName>
        <fullName evidence="4">Glycosyltransferase</fullName>
    </submittedName>
</protein>
<evidence type="ECO:0000256" key="1">
    <source>
        <dbReference type="ARBA" id="ARBA00022676"/>
    </source>
</evidence>
<sequence length="349" mass="41343">MSLVSVIVPCYNVSSFIGNLSSVFEQSYKELELILVDDCSSDDTWQKLQEFKQAHSDKRIIVHHNEQNLGVGLTRNKGFALSSGEFVVFWDADDQIEPDYIEKMLSQLNQKQADFVCCAYYFHEGAQVSVVPVEHELLESKTTLEIKHHFFNFMCAVWNKLVRRSFIEQYNISFPDSAYGEERVWTMQLVLNANNIAFIEEPLYHYFRFPNSMTSWSNIRVLDGISYLLQFSEQLFHQKGMFDDLVDEWKLRCLYDATKWWFKFPNGSDLQCQFALRFYDFCQKQNIELVWQKYPFYVRAPLYRLLSKKLNLKLRWKLKCSYNCCKALRNYNDIFGAILDIAQKRSKQQ</sequence>
<reference evidence="4" key="2">
    <citation type="submission" date="2021-04" db="EMBL/GenBank/DDBJ databases">
        <authorList>
            <person name="Gilroy R."/>
        </authorList>
    </citation>
    <scope>NUCLEOTIDE SEQUENCE</scope>
    <source>
        <strain evidence="4">USASDec5-558</strain>
    </source>
</reference>
<dbReference type="Pfam" id="PF00535">
    <property type="entry name" value="Glycos_transf_2"/>
    <property type="match status" value="1"/>
</dbReference>
<evidence type="ECO:0000313" key="5">
    <source>
        <dbReference type="Proteomes" id="UP000886829"/>
    </source>
</evidence>
<dbReference type="SUPFAM" id="SSF53448">
    <property type="entry name" value="Nucleotide-diphospho-sugar transferases"/>
    <property type="match status" value="1"/>
</dbReference>
<proteinExistence type="predicted"/>
<name>A0A9D1WBG8_9GAMM</name>
<evidence type="ECO:0000256" key="2">
    <source>
        <dbReference type="ARBA" id="ARBA00022679"/>
    </source>
</evidence>
<dbReference type="Gene3D" id="3.90.550.10">
    <property type="entry name" value="Spore Coat Polysaccharide Biosynthesis Protein SpsA, Chain A"/>
    <property type="match status" value="1"/>
</dbReference>
<dbReference type="PANTHER" id="PTHR22916:SF51">
    <property type="entry name" value="GLYCOSYLTRANSFERASE EPSH-RELATED"/>
    <property type="match status" value="1"/>
</dbReference>
<keyword evidence="2" id="KW-0808">Transferase</keyword>
<dbReference type="EMBL" id="DXEV01000032">
    <property type="protein sequence ID" value="HIX56151.1"/>
    <property type="molecule type" value="Genomic_DNA"/>
</dbReference>
<reference evidence="4" key="1">
    <citation type="journal article" date="2021" name="PeerJ">
        <title>Extensive microbial diversity within the chicken gut microbiome revealed by metagenomics and culture.</title>
        <authorList>
            <person name="Gilroy R."/>
            <person name="Ravi A."/>
            <person name="Getino M."/>
            <person name="Pursley I."/>
            <person name="Horton D.L."/>
            <person name="Alikhan N.F."/>
            <person name="Baker D."/>
            <person name="Gharbi K."/>
            <person name="Hall N."/>
            <person name="Watson M."/>
            <person name="Adriaenssens E.M."/>
            <person name="Foster-Nyarko E."/>
            <person name="Jarju S."/>
            <person name="Secka A."/>
            <person name="Antonio M."/>
            <person name="Oren A."/>
            <person name="Chaudhuri R.R."/>
            <person name="La Ragione R."/>
            <person name="Hildebrand F."/>
            <person name="Pallen M.J."/>
        </authorList>
    </citation>
    <scope>NUCLEOTIDE SEQUENCE</scope>
    <source>
        <strain evidence="4">USASDec5-558</strain>
    </source>
</reference>
<keyword evidence="1" id="KW-0328">Glycosyltransferase</keyword>